<dbReference type="PANTHER" id="PTHR30055:SF187">
    <property type="entry name" value="TRANSCRIPTIONAL REGULATORY PROTEIN"/>
    <property type="match status" value="1"/>
</dbReference>
<dbReference type="InterPro" id="IPR001647">
    <property type="entry name" value="HTH_TetR"/>
</dbReference>
<dbReference type="SUPFAM" id="SSF48498">
    <property type="entry name" value="Tetracyclin repressor-like, C-terminal domain"/>
    <property type="match status" value="1"/>
</dbReference>
<sequence length="204" mass="22506">MESVFERVEPGARRAHKRHIMSCALACFDEQGLEATTIDTIRQRADSSIGSIYHHFRNKEGLVAALYFAALDDQQACMAPAMEGAATPREAVVALIHAYLKWVTEQALLARFMFRARAAVAGGPFNEGLKARNKARYGALLEWLEKGVKAGEIRALPRETYASLLIGQAENYCRAWLSGRVKGDPTSHIDVFAEAAWRSVAVTP</sequence>
<proteinExistence type="predicted"/>
<evidence type="ECO:0000256" key="2">
    <source>
        <dbReference type="PROSITE-ProRule" id="PRU00335"/>
    </source>
</evidence>
<comment type="caution">
    <text evidence="4">The sequence shown here is derived from an EMBL/GenBank/DDBJ whole genome shotgun (WGS) entry which is preliminary data.</text>
</comment>
<dbReference type="Pfam" id="PF00440">
    <property type="entry name" value="TetR_N"/>
    <property type="match status" value="1"/>
</dbReference>
<evidence type="ECO:0000259" key="3">
    <source>
        <dbReference type="PROSITE" id="PS50977"/>
    </source>
</evidence>
<dbReference type="SUPFAM" id="SSF46689">
    <property type="entry name" value="Homeodomain-like"/>
    <property type="match status" value="1"/>
</dbReference>
<evidence type="ECO:0000256" key="1">
    <source>
        <dbReference type="ARBA" id="ARBA00023125"/>
    </source>
</evidence>
<evidence type="ECO:0000313" key="4">
    <source>
        <dbReference type="EMBL" id="MCU5781120.1"/>
    </source>
</evidence>
<dbReference type="InterPro" id="IPR023772">
    <property type="entry name" value="DNA-bd_HTH_TetR-type_CS"/>
</dbReference>
<name>A0ABT2QUE0_9GAMM</name>
<dbReference type="InterPro" id="IPR009057">
    <property type="entry name" value="Homeodomain-like_sf"/>
</dbReference>
<dbReference type="PRINTS" id="PR00455">
    <property type="entry name" value="HTHTETR"/>
</dbReference>
<dbReference type="PROSITE" id="PS50977">
    <property type="entry name" value="HTH_TETR_2"/>
    <property type="match status" value="1"/>
</dbReference>
<reference evidence="4" key="1">
    <citation type="submission" date="2012-09" db="EMBL/GenBank/DDBJ databases">
        <title>Genome Sequence of alkane-degrading Bacterium Alcanivorax balearicus MACL04.</title>
        <authorList>
            <person name="Lai Q."/>
            <person name="Shao Z."/>
        </authorList>
    </citation>
    <scope>NUCLEOTIDE SEQUENCE</scope>
    <source>
        <strain evidence="4">MACL04</strain>
    </source>
</reference>
<evidence type="ECO:0000313" key="5">
    <source>
        <dbReference type="Proteomes" id="UP001064106"/>
    </source>
</evidence>
<feature type="DNA-binding region" description="H-T-H motif" evidence="2">
    <location>
        <begin position="37"/>
        <end position="56"/>
    </location>
</feature>
<dbReference type="InterPro" id="IPR050109">
    <property type="entry name" value="HTH-type_TetR-like_transc_reg"/>
</dbReference>
<gene>
    <name evidence="4" type="ORF">MA04_00420</name>
</gene>
<keyword evidence="5" id="KW-1185">Reference proteome</keyword>
<dbReference type="PROSITE" id="PS01081">
    <property type="entry name" value="HTH_TETR_1"/>
    <property type="match status" value="1"/>
</dbReference>
<dbReference type="Proteomes" id="UP001064106">
    <property type="component" value="Unassembled WGS sequence"/>
</dbReference>
<dbReference type="PANTHER" id="PTHR30055">
    <property type="entry name" value="HTH-TYPE TRANSCRIPTIONAL REGULATOR RUTR"/>
    <property type="match status" value="1"/>
</dbReference>
<dbReference type="InterPro" id="IPR036271">
    <property type="entry name" value="Tet_transcr_reg_TetR-rel_C_sf"/>
</dbReference>
<feature type="domain" description="HTH tetR-type" evidence="3">
    <location>
        <begin position="14"/>
        <end position="74"/>
    </location>
</feature>
<dbReference type="Gene3D" id="1.10.357.10">
    <property type="entry name" value="Tetracycline Repressor, domain 2"/>
    <property type="match status" value="1"/>
</dbReference>
<keyword evidence="1 2" id="KW-0238">DNA-binding</keyword>
<protein>
    <submittedName>
        <fullName evidence="4">TetR family transcriptional regulator</fullName>
    </submittedName>
</protein>
<accession>A0ABT2QUE0</accession>
<organism evidence="4 5">
    <name type="scientific">Alloalcanivorax balearicus MACL04</name>
    <dbReference type="NCBI Taxonomy" id="1177182"/>
    <lineage>
        <taxon>Bacteria</taxon>
        <taxon>Pseudomonadati</taxon>
        <taxon>Pseudomonadota</taxon>
        <taxon>Gammaproteobacteria</taxon>
        <taxon>Oceanospirillales</taxon>
        <taxon>Alcanivoracaceae</taxon>
        <taxon>Alloalcanivorax</taxon>
    </lineage>
</organism>
<dbReference type="EMBL" id="ARXS01000002">
    <property type="protein sequence ID" value="MCU5781120.1"/>
    <property type="molecule type" value="Genomic_DNA"/>
</dbReference>